<keyword evidence="3 6" id="KW-0812">Transmembrane</keyword>
<feature type="transmembrane region" description="Helical" evidence="6">
    <location>
        <begin position="30"/>
        <end position="52"/>
    </location>
</feature>
<dbReference type="GO" id="GO:0005524">
    <property type="term" value="F:ATP binding"/>
    <property type="evidence" value="ECO:0007669"/>
    <property type="project" value="InterPro"/>
</dbReference>
<evidence type="ECO:0008006" key="11">
    <source>
        <dbReference type="Google" id="ProtNLM"/>
    </source>
</evidence>
<sequence length="758" mass="86947">MNKTQESVIFGLHFSIQFIKYLCRQLKREFLTPLIFLLLLIIVTGFYEYSAYQIGLISSNFFDALTTKNYDRFIWTLKLSIMYIFCGSLALGVQNMVVGQLSLILREILTKNLQNLYFKRKNYYVVNTLTDLDNPDQRLTQDINLACDLLTNIIVSITVNPILVVFYTYLCVQKAGWLGPVSAYILFIIFATISRFLASWSSRASFERQKQEGNFRFFHTKLRCSVESAAFLDLSESLNAISTNSFNRLFHAVRVFINRNAVVFYVTQLNAYCGGVVNYVALGIILFNGPIRTMSASEITVLISQTSFFLLYLINKLTNLINLSTDIAQLVGVGHRIVNLDKYLREINLYDTPAAYITSYQTQWSFIRSKILSPIHDIIDRDNDNNCLLDDIVFQINHVSICIPLNPNNVLIHDLCLTIKKHEALLITGPSGVGKTALFRVLAGLWPGLILMNNNSGNNNAINSLCHFYQSDNFRVVFIPQVLYIPWMTIQLNNEFYKLLTSLHCFMMASNSLILSNIRRELHLCYLLLNIAYSFDSQSTGGLDTRATTFDIDNSETNLTSHNSRRKQNSKYSVCDYNLDSFEKALNLLVEFRLIKLEQCYTLKQILKLYYNNENNNGNNTIIDDGIYSKNQYQIPLLTDICYNGCSVRTEKSEYEFDSQLINYSPGELQRLTIAAVCFYQPDMIFMDESTSQLSVADEAQAYISLSKRNITPITIAHHNSVRQYHLMELQLMSIDEQTTVTTTETSQVKKWKLIKLE</sequence>
<dbReference type="InterPro" id="IPR003439">
    <property type="entry name" value="ABC_transporter-like_ATP-bd"/>
</dbReference>
<dbReference type="PANTHER" id="PTHR11384">
    <property type="entry name" value="ATP-BINDING CASSETTE, SUB-FAMILY D MEMBER"/>
    <property type="match status" value="1"/>
</dbReference>
<proteinExistence type="inferred from homology"/>
<dbReference type="AlphaFoldDB" id="A0AA85A6H7"/>
<evidence type="ECO:0000259" key="8">
    <source>
        <dbReference type="PROSITE" id="PS50929"/>
    </source>
</evidence>
<dbReference type="GO" id="GO:0015910">
    <property type="term" value="P:long-chain fatty acid import into peroxisome"/>
    <property type="evidence" value="ECO:0007669"/>
    <property type="project" value="TreeGrafter"/>
</dbReference>
<feature type="domain" description="ABC transporter" evidence="7">
    <location>
        <begin position="394"/>
        <end position="757"/>
    </location>
</feature>
<name>A0AA85A6H7_9TREM</name>
<evidence type="ECO:0000313" key="10">
    <source>
        <dbReference type="WBParaSite" id="SMRG1_66850.1"/>
    </source>
</evidence>
<dbReference type="PANTHER" id="PTHR11384:SF59">
    <property type="entry name" value="LYSOSOMAL COBALAMIN TRANSPORTER ABCD4"/>
    <property type="match status" value="1"/>
</dbReference>
<evidence type="ECO:0000256" key="6">
    <source>
        <dbReference type="SAM" id="Phobius"/>
    </source>
</evidence>
<reference evidence="10" key="1">
    <citation type="submission" date="2023-11" db="UniProtKB">
        <authorList>
            <consortium name="WormBaseParasite"/>
        </authorList>
    </citation>
    <scope>IDENTIFICATION</scope>
</reference>
<dbReference type="GO" id="GO:0005324">
    <property type="term" value="F:long-chain fatty acid transmembrane transporter activity"/>
    <property type="evidence" value="ECO:0007669"/>
    <property type="project" value="TreeGrafter"/>
</dbReference>
<dbReference type="Gene3D" id="1.20.1560.10">
    <property type="entry name" value="ABC transporter type 1, transmembrane domain"/>
    <property type="match status" value="1"/>
</dbReference>
<keyword evidence="2" id="KW-0813">Transport</keyword>
<dbReference type="GO" id="GO:0016887">
    <property type="term" value="F:ATP hydrolysis activity"/>
    <property type="evidence" value="ECO:0007669"/>
    <property type="project" value="InterPro"/>
</dbReference>
<keyword evidence="4 6" id="KW-1133">Transmembrane helix</keyword>
<evidence type="ECO:0000256" key="3">
    <source>
        <dbReference type="ARBA" id="ARBA00022692"/>
    </source>
</evidence>
<feature type="domain" description="ABC transmembrane type-1" evidence="8">
    <location>
        <begin position="34"/>
        <end position="329"/>
    </location>
</feature>
<dbReference type="GO" id="GO:0007031">
    <property type="term" value="P:peroxisome organization"/>
    <property type="evidence" value="ECO:0007669"/>
    <property type="project" value="TreeGrafter"/>
</dbReference>
<dbReference type="WBParaSite" id="SMRG1_66850.1">
    <property type="protein sequence ID" value="SMRG1_66850.1"/>
    <property type="gene ID" value="SMRG1_66850"/>
</dbReference>
<dbReference type="PROSITE" id="PS50893">
    <property type="entry name" value="ABC_TRANSPORTER_2"/>
    <property type="match status" value="1"/>
</dbReference>
<dbReference type="SUPFAM" id="SSF90123">
    <property type="entry name" value="ABC transporter transmembrane region"/>
    <property type="match status" value="1"/>
</dbReference>
<protein>
    <recommendedName>
        <fullName evidence="11">ABC transmembrane type-1 domain-containing protein</fullName>
    </recommendedName>
</protein>
<dbReference type="GO" id="GO:0006635">
    <property type="term" value="P:fatty acid beta-oxidation"/>
    <property type="evidence" value="ECO:0007669"/>
    <property type="project" value="TreeGrafter"/>
</dbReference>
<dbReference type="Proteomes" id="UP000050790">
    <property type="component" value="Unassembled WGS sequence"/>
</dbReference>
<dbReference type="InterPro" id="IPR027417">
    <property type="entry name" value="P-loop_NTPase"/>
</dbReference>
<feature type="transmembrane region" description="Helical" evidence="6">
    <location>
        <begin position="176"/>
        <end position="198"/>
    </location>
</feature>
<feature type="transmembrane region" description="Helical" evidence="6">
    <location>
        <begin position="262"/>
        <end position="287"/>
    </location>
</feature>
<dbReference type="GO" id="GO:0140359">
    <property type="term" value="F:ABC-type transporter activity"/>
    <property type="evidence" value="ECO:0007669"/>
    <property type="project" value="InterPro"/>
</dbReference>
<comment type="similarity">
    <text evidence="1">Belongs to the ABC transporter superfamily. ABCD family. Peroxisomal fatty acyl CoA transporter (TC 3.A.1.203) subfamily.</text>
</comment>
<dbReference type="InterPro" id="IPR036640">
    <property type="entry name" value="ABC1_TM_sf"/>
</dbReference>
<dbReference type="SUPFAM" id="SSF52540">
    <property type="entry name" value="P-loop containing nucleoside triphosphate hydrolases"/>
    <property type="match status" value="1"/>
</dbReference>
<dbReference type="Pfam" id="PF06472">
    <property type="entry name" value="ABC_membrane_2"/>
    <property type="match status" value="1"/>
</dbReference>
<dbReference type="GO" id="GO:0042760">
    <property type="term" value="P:very long-chain fatty acid catabolic process"/>
    <property type="evidence" value="ECO:0007669"/>
    <property type="project" value="TreeGrafter"/>
</dbReference>
<organism evidence="9 10">
    <name type="scientific">Schistosoma margrebowiei</name>
    <dbReference type="NCBI Taxonomy" id="48269"/>
    <lineage>
        <taxon>Eukaryota</taxon>
        <taxon>Metazoa</taxon>
        <taxon>Spiralia</taxon>
        <taxon>Lophotrochozoa</taxon>
        <taxon>Platyhelminthes</taxon>
        <taxon>Trematoda</taxon>
        <taxon>Digenea</taxon>
        <taxon>Strigeidida</taxon>
        <taxon>Schistosomatoidea</taxon>
        <taxon>Schistosomatidae</taxon>
        <taxon>Schistosoma</taxon>
    </lineage>
</organism>
<evidence type="ECO:0000256" key="2">
    <source>
        <dbReference type="ARBA" id="ARBA00022448"/>
    </source>
</evidence>
<accession>A0AA85A6H7</accession>
<dbReference type="GO" id="GO:0005778">
    <property type="term" value="C:peroxisomal membrane"/>
    <property type="evidence" value="ECO:0007669"/>
    <property type="project" value="TreeGrafter"/>
</dbReference>
<feature type="transmembrane region" description="Helical" evidence="6">
    <location>
        <begin position="72"/>
        <end position="93"/>
    </location>
</feature>
<dbReference type="Gene3D" id="3.40.50.300">
    <property type="entry name" value="P-loop containing nucleotide triphosphate hydrolases"/>
    <property type="match status" value="2"/>
</dbReference>
<evidence type="ECO:0000256" key="1">
    <source>
        <dbReference type="ARBA" id="ARBA00008575"/>
    </source>
</evidence>
<feature type="transmembrane region" description="Helical" evidence="6">
    <location>
        <begin position="149"/>
        <end position="170"/>
    </location>
</feature>
<dbReference type="PROSITE" id="PS50929">
    <property type="entry name" value="ABC_TM1F"/>
    <property type="match status" value="1"/>
</dbReference>
<evidence type="ECO:0000256" key="5">
    <source>
        <dbReference type="ARBA" id="ARBA00023136"/>
    </source>
</evidence>
<dbReference type="InterPro" id="IPR050835">
    <property type="entry name" value="ABC_transporter_sub-D"/>
</dbReference>
<dbReference type="InterPro" id="IPR011527">
    <property type="entry name" value="ABC1_TM_dom"/>
</dbReference>
<evidence type="ECO:0000313" key="9">
    <source>
        <dbReference type="Proteomes" id="UP000050790"/>
    </source>
</evidence>
<evidence type="ECO:0000259" key="7">
    <source>
        <dbReference type="PROSITE" id="PS50893"/>
    </source>
</evidence>
<evidence type="ECO:0000256" key="4">
    <source>
        <dbReference type="ARBA" id="ARBA00022989"/>
    </source>
</evidence>
<keyword evidence="5 6" id="KW-0472">Membrane</keyword>